<sequence length="127" mass="14565">MFDSDFFFHLYLPLASFMHEVVIDVELFGFRLMVTPWKFIGYTGVFLFGGRWIVQLAASRKHKKVTMPRMFWIMSLTGSICLISYFTLGKNDSVGILSNLFPTFVAAYNLTLDIRNAKKNGDESDDS</sequence>
<keyword evidence="1" id="KW-0812">Transmembrane</keyword>
<name>D5EJZ5_CORAD</name>
<dbReference type="HOGENOM" id="CLU_161206_0_0_0"/>
<dbReference type="AlphaFoldDB" id="D5EJZ5"/>
<evidence type="ECO:0000259" key="2">
    <source>
        <dbReference type="SMART" id="SM01259"/>
    </source>
</evidence>
<accession>D5EJZ5</accession>
<evidence type="ECO:0000313" key="4">
    <source>
        <dbReference type="Proteomes" id="UP000000925"/>
    </source>
</evidence>
<protein>
    <submittedName>
        <fullName evidence="3">Lipid A biosynthesis domain protein</fullName>
    </submittedName>
</protein>
<dbReference type="KEGG" id="caa:Caka_1725"/>
<feature type="transmembrane region" description="Helical" evidence="1">
    <location>
        <begin position="70"/>
        <end position="88"/>
    </location>
</feature>
<dbReference type="GO" id="GO:0016020">
    <property type="term" value="C:membrane"/>
    <property type="evidence" value="ECO:0007669"/>
    <property type="project" value="GOC"/>
</dbReference>
<keyword evidence="4" id="KW-1185">Reference proteome</keyword>
<dbReference type="RefSeq" id="WP_013043466.1">
    <property type="nucleotide sequence ID" value="NC_014008.1"/>
</dbReference>
<dbReference type="GO" id="GO:0008915">
    <property type="term" value="F:lipid-A-disaccharide synthase activity"/>
    <property type="evidence" value="ECO:0007669"/>
    <property type="project" value="InterPro"/>
</dbReference>
<feature type="domain" description="Lipid A biosynthesis N-terminal" evidence="2">
    <location>
        <begin position="40"/>
        <end position="112"/>
    </location>
</feature>
<dbReference type="EMBL" id="CP001998">
    <property type="protein sequence ID" value="ADE54744.1"/>
    <property type="molecule type" value="Genomic_DNA"/>
</dbReference>
<dbReference type="Proteomes" id="UP000000925">
    <property type="component" value="Chromosome"/>
</dbReference>
<feature type="transmembrane region" description="Helical" evidence="1">
    <location>
        <begin position="94"/>
        <end position="112"/>
    </location>
</feature>
<gene>
    <name evidence="3" type="ordered locus">Caka_1725</name>
</gene>
<reference evidence="3 4" key="1">
    <citation type="journal article" date="2010" name="Stand. Genomic Sci.">
        <title>Complete genome sequence of Coraliomargarita akajimensis type strain (04OKA010-24).</title>
        <authorList>
            <person name="Mavromatis K."/>
            <person name="Abt B."/>
            <person name="Brambilla E."/>
            <person name="Lapidus A."/>
            <person name="Copeland A."/>
            <person name="Deshpande S."/>
            <person name="Nolan M."/>
            <person name="Lucas S."/>
            <person name="Tice H."/>
            <person name="Cheng J.F."/>
            <person name="Han C."/>
            <person name="Detter J.C."/>
            <person name="Woyke T."/>
            <person name="Goodwin L."/>
            <person name="Pitluck S."/>
            <person name="Held B."/>
            <person name="Brettin T."/>
            <person name="Tapia R."/>
            <person name="Ivanova N."/>
            <person name="Mikhailova N."/>
            <person name="Pati A."/>
            <person name="Liolios K."/>
            <person name="Chen A."/>
            <person name="Palaniappan K."/>
            <person name="Land M."/>
            <person name="Hauser L."/>
            <person name="Chang Y.J."/>
            <person name="Jeffries C.D."/>
            <person name="Rohde M."/>
            <person name="Goker M."/>
            <person name="Bristow J."/>
            <person name="Eisen J.A."/>
            <person name="Markowitz V."/>
            <person name="Hugenholtz P."/>
            <person name="Klenk H.P."/>
            <person name="Kyrpides N.C."/>
        </authorList>
    </citation>
    <scope>NUCLEOTIDE SEQUENCE [LARGE SCALE GENOMIC DNA]</scope>
    <source>
        <strain evidence="4">DSM 45221 / IAM 15411 / JCM 23193 / KCTC 12865</strain>
    </source>
</reference>
<proteinExistence type="predicted"/>
<organism evidence="3 4">
    <name type="scientific">Coraliomargarita akajimensis (strain DSM 45221 / IAM 15411 / JCM 23193 / KCTC 12865 / 04OKA010-24)</name>
    <dbReference type="NCBI Taxonomy" id="583355"/>
    <lineage>
        <taxon>Bacteria</taxon>
        <taxon>Pseudomonadati</taxon>
        <taxon>Verrucomicrobiota</taxon>
        <taxon>Opitutia</taxon>
        <taxon>Puniceicoccales</taxon>
        <taxon>Coraliomargaritaceae</taxon>
        <taxon>Coraliomargarita</taxon>
    </lineage>
</organism>
<dbReference type="GO" id="GO:0009245">
    <property type="term" value="P:lipid A biosynthetic process"/>
    <property type="evidence" value="ECO:0007669"/>
    <property type="project" value="InterPro"/>
</dbReference>
<dbReference type="Pfam" id="PF07578">
    <property type="entry name" value="LAB_N"/>
    <property type="match status" value="1"/>
</dbReference>
<dbReference type="SMART" id="SM01259">
    <property type="entry name" value="LAB_N"/>
    <property type="match status" value="1"/>
</dbReference>
<dbReference type="STRING" id="583355.Caka_1725"/>
<evidence type="ECO:0000256" key="1">
    <source>
        <dbReference type="SAM" id="Phobius"/>
    </source>
</evidence>
<dbReference type="InterPro" id="IPR011499">
    <property type="entry name" value="Lipid_A_biosynth_N"/>
</dbReference>
<dbReference type="eggNOG" id="COG3952">
    <property type="taxonomic scope" value="Bacteria"/>
</dbReference>
<keyword evidence="1" id="KW-1133">Transmembrane helix</keyword>
<evidence type="ECO:0000313" key="3">
    <source>
        <dbReference type="EMBL" id="ADE54744.1"/>
    </source>
</evidence>
<keyword evidence="1" id="KW-0472">Membrane</keyword>